<evidence type="ECO:0000256" key="3">
    <source>
        <dbReference type="ARBA" id="ARBA00022737"/>
    </source>
</evidence>
<reference evidence="12" key="3">
    <citation type="submission" date="2018-08" db="UniProtKB">
        <authorList>
            <consortium name="EnsemblPlants"/>
        </authorList>
    </citation>
    <scope>IDENTIFICATION</scope>
    <source>
        <strain evidence="12">cv. Bd21</strain>
    </source>
</reference>
<dbReference type="SMART" id="SM00248">
    <property type="entry name" value="ANK"/>
    <property type="match status" value="7"/>
</dbReference>
<accession>A0A2K2DR69</accession>
<evidence type="ECO:0000313" key="11">
    <source>
        <dbReference type="EMBL" id="PNT76775.1"/>
    </source>
</evidence>
<dbReference type="SUPFAM" id="SSF48403">
    <property type="entry name" value="Ankyrin repeat"/>
    <property type="match status" value="1"/>
</dbReference>
<keyword evidence="2 9" id="KW-0812">Transmembrane</keyword>
<dbReference type="AlphaFoldDB" id="A0A2K2DR69"/>
<dbReference type="Gramene" id="PNT76775">
    <property type="protein sequence ID" value="PNT76775"/>
    <property type="gene ID" value="BRADI_1g53282v3"/>
</dbReference>
<feature type="domain" description="PGG" evidence="10">
    <location>
        <begin position="508"/>
        <end position="619"/>
    </location>
</feature>
<feature type="transmembrane region" description="Helical" evidence="9">
    <location>
        <begin position="600"/>
        <end position="620"/>
    </location>
</feature>
<evidence type="ECO:0000256" key="7">
    <source>
        <dbReference type="PROSITE-ProRule" id="PRU00023"/>
    </source>
</evidence>
<keyword evidence="5 7" id="KW-0040">ANK repeat</keyword>
<dbReference type="PROSITE" id="PS50088">
    <property type="entry name" value="ANK_REPEAT"/>
    <property type="match status" value="1"/>
</dbReference>
<proteinExistence type="predicted"/>
<comment type="subcellular location">
    <subcellularLocation>
        <location evidence="1">Membrane</location>
        <topology evidence="1">Multi-pass membrane protein</topology>
    </subcellularLocation>
</comment>
<evidence type="ECO:0000313" key="12">
    <source>
        <dbReference type="EnsemblPlants" id="PNT76775"/>
    </source>
</evidence>
<name>A0A2K2DR69_BRADI</name>
<dbReference type="InterPro" id="IPR026961">
    <property type="entry name" value="PGG_dom"/>
</dbReference>
<evidence type="ECO:0000256" key="6">
    <source>
        <dbReference type="ARBA" id="ARBA00023136"/>
    </source>
</evidence>
<evidence type="ECO:0000313" key="13">
    <source>
        <dbReference type="Proteomes" id="UP000008810"/>
    </source>
</evidence>
<feature type="transmembrane region" description="Helical" evidence="9">
    <location>
        <begin position="558"/>
        <end position="579"/>
    </location>
</feature>
<feature type="repeat" description="ANK" evidence="7">
    <location>
        <begin position="400"/>
        <end position="433"/>
    </location>
</feature>
<evidence type="ECO:0000256" key="9">
    <source>
        <dbReference type="SAM" id="Phobius"/>
    </source>
</evidence>
<dbReference type="Gene3D" id="1.25.40.20">
    <property type="entry name" value="Ankyrin repeat-containing domain"/>
    <property type="match status" value="1"/>
</dbReference>
<dbReference type="Proteomes" id="UP000008810">
    <property type="component" value="Chromosome 1"/>
</dbReference>
<keyword evidence="6 9" id="KW-0472">Membrane</keyword>
<feature type="compositionally biased region" description="Low complexity" evidence="8">
    <location>
        <begin position="1"/>
        <end position="10"/>
    </location>
</feature>
<keyword evidence="3" id="KW-0677">Repeat</keyword>
<dbReference type="EnsemblPlants" id="PNT76775">
    <property type="protein sequence ID" value="PNT76775"/>
    <property type="gene ID" value="BRADI_1g53282v3"/>
</dbReference>
<evidence type="ECO:0000256" key="5">
    <source>
        <dbReference type="ARBA" id="ARBA00023043"/>
    </source>
</evidence>
<evidence type="ECO:0000256" key="1">
    <source>
        <dbReference type="ARBA" id="ARBA00004141"/>
    </source>
</evidence>
<keyword evidence="13" id="KW-1185">Reference proteome</keyword>
<reference evidence="11 12" key="1">
    <citation type="journal article" date="2010" name="Nature">
        <title>Genome sequencing and analysis of the model grass Brachypodium distachyon.</title>
        <authorList>
            <consortium name="International Brachypodium Initiative"/>
        </authorList>
    </citation>
    <scope>NUCLEOTIDE SEQUENCE [LARGE SCALE GENOMIC DNA]</scope>
    <source>
        <strain evidence="11 12">Bd21</strain>
    </source>
</reference>
<evidence type="ECO:0000256" key="8">
    <source>
        <dbReference type="SAM" id="MobiDB-lite"/>
    </source>
</evidence>
<feature type="region of interest" description="Disordered" evidence="8">
    <location>
        <begin position="71"/>
        <end position="92"/>
    </location>
</feature>
<keyword evidence="4 9" id="KW-1133">Transmembrane helix</keyword>
<dbReference type="Pfam" id="PF13962">
    <property type="entry name" value="PGG"/>
    <property type="match status" value="1"/>
</dbReference>
<dbReference type="InterPro" id="IPR036770">
    <property type="entry name" value="Ankyrin_rpt-contain_sf"/>
</dbReference>
<dbReference type="EMBL" id="CM000880">
    <property type="protein sequence ID" value="PNT76775.1"/>
    <property type="molecule type" value="Genomic_DNA"/>
</dbReference>
<feature type="transmembrane region" description="Helical" evidence="9">
    <location>
        <begin position="626"/>
        <end position="644"/>
    </location>
</feature>
<protein>
    <recommendedName>
        <fullName evidence="10">PGG domain-containing protein</fullName>
    </recommendedName>
</protein>
<evidence type="ECO:0000256" key="4">
    <source>
        <dbReference type="ARBA" id="ARBA00022989"/>
    </source>
</evidence>
<organism evidence="11">
    <name type="scientific">Brachypodium distachyon</name>
    <name type="common">Purple false brome</name>
    <name type="synonym">Trachynia distachya</name>
    <dbReference type="NCBI Taxonomy" id="15368"/>
    <lineage>
        <taxon>Eukaryota</taxon>
        <taxon>Viridiplantae</taxon>
        <taxon>Streptophyta</taxon>
        <taxon>Embryophyta</taxon>
        <taxon>Tracheophyta</taxon>
        <taxon>Spermatophyta</taxon>
        <taxon>Magnoliopsida</taxon>
        <taxon>Liliopsida</taxon>
        <taxon>Poales</taxon>
        <taxon>Poaceae</taxon>
        <taxon>BOP clade</taxon>
        <taxon>Pooideae</taxon>
        <taxon>Stipodae</taxon>
        <taxon>Brachypodieae</taxon>
        <taxon>Brachypodium</taxon>
    </lineage>
</organism>
<evidence type="ECO:0000256" key="2">
    <source>
        <dbReference type="ARBA" id="ARBA00022692"/>
    </source>
</evidence>
<feature type="region of interest" description="Disordered" evidence="8">
    <location>
        <begin position="1"/>
        <end position="23"/>
    </location>
</feature>
<dbReference type="STRING" id="15368.A0A2K2DR69"/>
<dbReference type="InterPro" id="IPR002110">
    <property type="entry name" value="Ankyrin_rpt"/>
</dbReference>
<dbReference type="Pfam" id="PF13857">
    <property type="entry name" value="Ank_5"/>
    <property type="match status" value="1"/>
</dbReference>
<dbReference type="OrthoDB" id="341259at2759"/>
<feature type="transmembrane region" description="Helical" evidence="9">
    <location>
        <begin position="516"/>
        <end position="538"/>
    </location>
</feature>
<feature type="region of interest" description="Disordered" evidence="8">
    <location>
        <begin position="487"/>
        <end position="506"/>
    </location>
</feature>
<dbReference type="InParanoid" id="A0A2K2DR69"/>
<gene>
    <name evidence="11" type="ORF">BRADI_1g53282v3</name>
</gene>
<dbReference type="GO" id="GO:0016020">
    <property type="term" value="C:membrane"/>
    <property type="evidence" value="ECO:0000318"/>
    <property type="project" value="GO_Central"/>
</dbReference>
<reference evidence="11" key="2">
    <citation type="submission" date="2017-06" db="EMBL/GenBank/DDBJ databases">
        <title>WGS assembly of Brachypodium distachyon.</title>
        <authorList>
            <consortium name="The International Brachypodium Initiative"/>
            <person name="Lucas S."/>
            <person name="Harmon-Smith M."/>
            <person name="Lail K."/>
            <person name="Tice H."/>
            <person name="Grimwood J."/>
            <person name="Bruce D."/>
            <person name="Barry K."/>
            <person name="Shu S."/>
            <person name="Lindquist E."/>
            <person name="Wang M."/>
            <person name="Pitluck S."/>
            <person name="Vogel J.P."/>
            <person name="Garvin D.F."/>
            <person name="Mockler T.C."/>
            <person name="Schmutz J."/>
            <person name="Rokhsar D."/>
            <person name="Bevan M.W."/>
        </authorList>
    </citation>
    <scope>NUCLEOTIDE SEQUENCE</scope>
    <source>
        <strain evidence="11">Bd21</strain>
    </source>
</reference>
<dbReference type="PANTHER" id="PTHR24186">
    <property type="entry name" value="PROTEIN PHOSPHATASE 1 REGULATORY SUBUNIT"/>
    <property type="match status" value="1"/>
</dbReference>
<sequence length="685" mass="76669">MAWSSSSSESGEQTPRSPLPSRFGSRVCTFAEFLAARQQGRQDELLPPVVPTPAPCGHCGQREDLARRIWSPAPDTDDDGIPYGSSSTPLDHRGAASEASLVDRVAFEGNSCFTCVRRIYQKTPWVEENDRQDTPLHYAARCRNHTMAFHFVCMLGDAFGLAWATMVVRTLNTCGETALHEAIRLGSWRTARLFMWVDPELAQHPESGQGTSPMYLAVSLGHKHIAEMLHSENRGKQLSYSGPDGQNALHAAVLNPSGMIEMLLNWNEHLIKEKDKNDSTPLHLVVSAQYEPYVRRYGFRVPDVLFPMKKLATWRVLNANTSAAYQQDINGLYPVHIAALMNRRVAIAILHRKCRGCVGLRDKQGRSFLHIAVQYKSYNVVGYACGESEFASMMNFRNNDGNTALHLAVEVGDIWIFCRLLRKSEVLLNLRNKKGETPLDLAWSKRQETSFSYGRNPENVIHSTLKLAGAVHGSFWRDYLEQIHIGERKPTKEDEEKEEKKDKKDSAKLTDATRTLGIGLVLIASVTFSATFAVAGAFKTSDNNDGGTPTTHKWYFKAFIFANTLAFICSAAATISLMYSGMPMVKLQIRRRHFQTSLNLATSSLSCWAVAFTIGVYMVLAPGGRVTAIAISVIIPIVTLYLYMQELFLKMSAVRQSLIARRRIPSYGQRMRVWIISTFYAGRGR</sequence>
<evidence type="ECO:0000259" key="10">
    <source>
        <dbReference type="Pfam" id="PF13962"/>
    </source>
</evidence>
<dbReference type="PANTHER" id="PTHR24186:SF50">
    <property type="entry name" value="ANKYRIN REPEAT-CONTAINING PROTEIN ITN1-LIKE ISOFORM X1"/>
    <property type="match status" value="1"/>
</dbReference>